<dbReference type="AlphaFoldDB" id="D0GNK1"/>
<reference evidence="10 11" key="1">
    <citation type="submission" date="2009-10" db="EMBL/GenBank/DDBJ databases">
        <authorList>
            <person name="Harkins D.M."/>
            <person name="Madupu R."/>
            <person name="Durkin A.S."/>
            <person name="Torralba M."/>
            <person name="Methe B."/>
            <person name="Sutton G.G."/>
            <person name="Strausberg R.L."/>
            <person name="Nelson K.E."/>
        </authorList>
    </citation>
    <scope>NUCLEOTIDE SEQUENCE [LARGE SCALE GENOMIC DNA]</scope>
    <source>
        <strain evidence="10 11">F0264</strain>
    </source>
</reference>
<evidence type="ECO:0000256" key="5">
    <source>
        <dbReference type="ARBA" id="ARBA00023163"/>
    </source>
</evidence>
<accession>D0GNK1</accession>
<keyword evidence="11" id="KW-1185">Reference proteome</keyword>
<comment type="caution">
    <text evidence="10">The sequence shown here is derived from an EMBL/GenBank/DDBJ whole genome shotgun (WGS) entry which is preliminary data.</text>
</comment>
<evidence type="ECO:0000256" key="4">
    <source>
        <dbReference type="ARBA" id="ARBA00023125"/>
    </source>
</evidence>
<gene>
    <name evidence="10" type="ORF">HMPREF0554_0512</name>
</gene>
<dbReference type="InterPro" id="IPR011006">
    <property type="entry name" value="CheY-like_superfamily"/>
</dbReference>
<dbReference type="GO" id="GO:0000156">
    <property type="term" value="F:phosphorelay response regulator activity"/>
    <property type="evidence" value="ECO:0007669"/>
    <property type="project" value="TreeGrafter"/>
</dbReference>
<dbReference type="CDD" id="cd00383">
    <property type="entry name" value="trans_reg_C"/>
    <property type="match status" value="1"/>
</dbReference>
<name>D0GNK1_9FUSO</name>
<evidence type="ECO:0000313" key="10">
    <source>
        <dbReference type="EMBL" id="EEY34317.1"/>
    </source>
</evidence>
<evidence type="ECO:0000256" key="6">
    <source>
        <dbReference type="PROSITE-ProRule" id="PRU00169"/>
    </source>
</evidence>
<organism evidence="10 11">
    <name type="scientific">Pseudoleptotrichia goodfellowii F0264</name>
    <dbReference type="NCBI Taxonomy" id="596323"/>
    <lineage>
        <taxon>Bacteria</taxon>
        <taxon>Fusobacteriati</taxon>
        <taxon>Fusobacteriota</taxon>
        <taxon>Fusobacteriia</taxon>
        <taxon>Fusobacteriales</taxon>
        <taxon>Leptotrichiaceae</taxon>
        <taxon>Pseudoleptotrichia</taxon>
    </lineage>
</organism>
<dbReference type="Gene3D" id="3.40.50.2300">
    <property type="match status" value="1"/>
</dbReference>
<dbReference type="GO" id="GO:0006355">
    <property type="term" value="P:regulation of DNA-templated transcription"/>
    <property type="evidence" value="ECO:0007669"/>
    <property type="project" value="InterPro"/>
</dbReference>
<dbReference type="Pfam" id="PF00072">
    <property type="entry name" value="Response_reg"/>
    <property type="match status" value="1"/>
</dbReference>
<sequence>MFDGEEALEYLEYGEYDLVILDVMMPKINGFEVVKELRSKGNNTSVLMLTARDSADDKVKGLDMGADDYLIKPFDFNELSARIRAVVRRKFGNSSNKIEVKDLVLDTTEKSVTRAGKKIDLTGKEYEILEYLVQSKNRILSRDQIIERVWGYEYEGDSNIIDVLIKNIRKKIDIEDGKQIIFTKRGMGYVVKEDDE</sequence>
<dbReference type="PROSITE" id="PS50110">
    <property type="entry name" value="RESPONSE_REGULATORY"/>
    <property type="match status" value="1"/>
</dbReference>
<dbReference type="GO" id="GO:0000976">
    <property type="term" value="F:transcription cis-regulatory region binding"/>
    <property type="evidence" value="ECO:0007669"/>
    <property type="project" value="TreeGrafter"/>
</dbReference>
<feature type="domain" description="OmpR/PhoB-type" evidence="9">
    <location>
        <begin position="95"/>
        <end position="193"/>
    </location>
</feature>
<evidence type="ECO:0000256" key="3">
    <source>
        <dbReference type="ARBA" id="ARBA00023015"/>
    </source>
</evidence>
<keyword evidence="3" id="KW-0805">Transcription regulation</keyword>
<dbReference type="PROSITE" id="PS51755">
    <property type="entry name" value="OMPR_PHOB"/>
    <property type="match status" value="1"/>
</dbReference>
<dbReference type="PANTHER" id="PTHR48111">
    <property type="entry name" value="REGULATOR OF RPOS"/>
    <property type="match status" value="1"/>
</dbReference>
<dbReference type="FunFam" id="1.10.10.10:FF:000005">
    <property type="entry name" value="Two-component system response regulator"/>
    <property type="match status" value="1"/>
</dbReference>
<feature type="DNA-binding region" description="OmpR/PhoB-type" evidence="7">
    <location>
        <begin position="95"/>
        <end position="193"/>
    </location>
</feature>
<dbReference type="InterPro" id="IPR001867">
    <property type="entry name" value="OmpR/PhoB-type_DNA-bd"/>
</dbReference>
<keyword evidence="2" id="KW-0902">Two-component regulatory system</keyword>
<keyword evidence="4 7" id="KW-0238">DNA-binding</keyword>
<evidence type="ECO:0000256" key="1">
    <source>
        <dbReference type="ARBA" id="ARBA00022553"/>
    </source>
</evidence>
<feature type="domain" description="Response regulatory" evidence="8">
    <location>
        <begin position="1"/>
        <end position="87"/>
    </location>
</feature>
<dbReference type="PANTHER" id="PTHR48111:SF22">
    <property type="entry name" value="REGULATOR OF RPOS"/>
    <property type="match status" value="1"/>
</dbReference>
<dbReference type="InterPro" id="IPR001789">
    <property type="entry name" value="Sig_transdc_resp-reg_receiver"/>
</dbReference>
<dbReference type="GO" id="GO:0005829">
    <property type="term" value="C:cytosol"/>
    <property type="evidence" value="ECO:0007669"/>
    <property type="project" value="TreeGrafter"/>
</dbReference>
<dbReference type="GO" id="GO:0032993">
    <property type="term" value="C:protein-DNA complex"/>
    <property type="evidence" value="ECO:0007669"/>
    <property type="project" value="TreeGrafter"/>
</dbReference>
<dbReference type="eggNOG" id="COG0745">
    <property type="taxonomic scope" value="Bacteria"/>
</dbReference>
<evidence type="ECO:0000313" key="11">
    <source>
        <dbReference type="Proteomes" id="UP000004226"/>
    </source>
</evidence>
<dbReference type="Pfam" id="PF00486">
    <property type="entry name" value="Trans_reg_C"/>
    <property type="match status" value="1"/>
</dbReference>
<keyword evidence="5" id="KW-0804">Transcription</keyword>
<proteinExistence type="predicted"/>
<evidence type="ECO:0000259" key="8">
    <source>
        <dbReference type="PROSITE" id="PS50110"/>
    </source>
</evidence>
<dbReference type="Gene3D" id="1.10.10.10">
    <property type="entry name" value="Winged helix-like DNA-binding domain superfamily/Winged helix DNA-binding domain"/>
    <property type="match status" value="1"/>
</dbReference>
<evidence type="ECO:0000256" key="7">
    <source>
        <dbReference type="PROSITE-ProRule" id="PRU01091"/>
    </source>
</evidence>
<keyword evidence="1 6" id="KW-0597">Phosphoprotein</keyword>
<protein>
    <submittedName>
        <fullName evidence="10">Response regulator receiver domain protein</fullName>
    </submittedName>
</protein>
<dbReference type="InterPro" id="IPR039420">
    <property type="entry name" value="WalR-like"/>
</dbReference>
<dbReference type="EMBL" id="ADAD01000174">
    <property type="protein sequence ID" value="EEY34317.1"/>
    <property type="molecule type" value="Genomic_DNA"/>
</dbReference>
<dbReference type="SMART" id="SM00862">
    <property type="entry name" value="Trans_reg_C"/>
    <property type="match status" value="1"/>
</dbReference>
<evidence type="ECO:0000256" key="2">
    <source>
        <dbReference type="ARBA" id="ARBA00023012"/>
    </source>
</evidence>
<dbReference type="SMART" id="SM00448">
    <property type="entry name" value="REC"/>
    <property type="match status" value="1"/>
</dbReference>
<evidence type="ECO:0000259" key="9">
    <source>
        <dbReference type="PROSITE" id="PS51755"/>
    </source>
</evidence>
<dbReference type="Gene3D" id="6.10.250.690">
    <property type="match status" value="1"/>
</dbReference>
<dbReference type="InterPro" id="IPR036388">
    <property type="entry name" value="WH-like_DNA-bd_sf"/>
</dbReference>
<dbReference type="SUPFAM" id="SSF52172">
    <property type="entry name" value="CheY-like"/>
    <property type="match status" value="1"/>
</dbReference>
<feature type="modified residue" description="4-aspartylphosphate" evidence="6">
    <location>
        <position position="22"/>
    </location>
</feature>
<dbReference type="Proteomes" id="UP000004226">
    <property type="component" value="Unassembled WGS sequence"/>
</dbReference>